<protein>
    <recommendedName>
        <fullName evidence="2">GspL cytoplasmic actin-ATPase-like domain-containing protein</fullName>
    </recommendedName>
</protein>
<evidence type="ECO:0000313" key="3">
    <source>
        <dbReference type="EMBL" id="VAV91457.1"/>
    </source>
</evidence>
<dbReference type="Pfam" id="PF05134">
    <property type="entry name" value="T2SSL"/>
    <property type="match status" value="1"/>
</dbReference>
<accession>A0A3B0RI03</accession>
<sequence length="272" mass="29191">MAKRAMFIVEFPVGSGSALHWWVVRDGAVVRKGRDSDPLTDAGIDLAASEAESFIIVALVPSIVTHVRWHKFEEALTDKQIMAAALVDAQAQSLQKEHLHVAAIGVADAAAATASIDQDKLSRGLAQLQSLGIDPDVVTPTGWLIPATQDSITQANFGFDKLLRTDQMIVPDEPSLREHIIRTQPVISLSQAELDDAVGQMDPDHLLNLRSGPFAKKSARGALTPMQKKILVGMAAAVLLISLCIPLGQLVKYHLAAREADNAALLAARPIL</sequence>
<feature type="transmembrane region" description="Helical" evidence="1">
    <location>
        <begin position="230"/>
        <end position="251"/>
    </location>
</feature>
<keyword evidence="1" id="KW-0472">Membrane</keyword>
<feature type="non-terminal residue" evidence="3">
    <location>
        <position position="272"/>
    </location>
</feature>
<feature type="domain" description="GspL cytoplasmic actin-ATPase-like" evidence="2">
    <location>
        <begin position="18"/>
        <end position="169"/>
    </location>
</feature>
<gene>
    <name evidence="3" type="ORF">MNBD_ALPHA04-1090</name>
</gene>
<dbReference type="AlphaFoldDB" id="A0A3B0RI03"/>
<keyword evidence="1" id="KW-0812">Transmembrane</keyword>
<reference evidence="3" key="1">
    <citation type="submission" date="2018-06" db="EMBL/GenBank/DDBJ databases">
        <authorList>
            <person name="Zhirakovskaya E."/>
        </authorList>
    </citation>
    <scope>NUCLEOTIDE SEQUENCE</scope>
</reference>
<dbReference type="InterPro" id="IPR024230">
    <property type="entry name" value="GspL_cyto_dom"/>
</dbReference>
<evidence type="ECO:0000259" key="2">
    <source>
        <dbReference type="Pfam" id="PF05134"/>
    </source>
</evidence>
<evidence type="ECO:0000256" key="1">
    <source>
        <dbReference type="SAM" id="Phobius"/>
    </source>
</evidence>
<organism evidence="3">
    <name type="scientific">hydrothermal vent metagenome</name>
    <dbReference type="NCBI Taxonomy" id="652676"/>
    <lineage>
        <taxon>unclassified sequences</taxon>
        <taxon>metagenomes</taxon>
        <taxon>ecological metagenomes</taxon>
    </lineage>
</organism>
<dbReference type="EMBL" id="UOEF01000124">
    <property type="protein sequence ID" value="VAV91457.1"/>
    <property type="molecule type" value="Genomic_DNA"/>
</dbReference>
<dbReference type="Gene3D" id="3.30.420.380">
    <property type="match status" value="1"/>
</dbReference>
<proteinExistence type="predicted"/>
<name>A0A3B0RI03_9ZZZZ</name>
<keyword evidence="1" id="KW-1133">Transmembrane helix</keyword>